<comment type="similarity">
    <text evidence="2 12">Belongs to the amiloride-sensitive sodium channel (TC 1.A.6) family.</text>
</comment>
<name>A0A553PFP9_TIGCA</name>
<keyword evidence="6" id="KW-1133">Transmembrane helix</keyword>
<evidence type="ECO:0000256" key="10">
    <source>
        <dbReference type="ARBA" id="ARBA00023201"/>
    </source>
</evidence>
<evidence type="ECO:0000256" key="12">
    <source>
        <dbReference type="RuleBase" id="RU000679"/>
    </source>
</evidence>
<dbReference type="GO" id="GO:0015280">
    <property type="term" value="F:ligand-gated sodium channel activity"/>
    <property type="evidence" value="ECO:0007669"/>
    <property type="project" value="TreeGrafter"/>
</dbReference>
<dbReference type="Pfam" id="PF00858">
    <property type="entry name" value="ASC"/>
    <property type="match status" value="1"/>
</dbReference>
<reference evidence="13 14" key="1">
    <citation type="journal article" date="2018" name="Nat. Ecol. Evol.">
        <title>Genomic signatures of mitonuclear coevolution across populations of Tigriopus californicus.</title>
        <authorList>
            <person name="Barreto F.S."/>
            <person name="Watson E.T."/>
            <person name="Lima T.G."/>
            <person name="Willett C.S."/>
            <person name="Edmands S."/>
            <person name="Li W."/>
            <person name="Burton R.S."/>
        </authorList>
    </citation>
    <scope>NUCLEOTIDE SEQUENCE [LARGE SCALE GENOMIC DNA]</scope>
    <source>
        <strain evidence="13 14">San Diego</strain>
    </source>
</reference>
<dbReference type="PANTHER" id="PTHR11690:SF248">
    <property type="entry name" value="PICKPOCKET 17, ISOFORM A"/>
    <property type="match status" value="1"/>
</dbReference>
<gene>
    <name evidence="13" type="ORF">TCAL_15985</name>
</gene>
<organism evidence="13 14">
    <name type="scientific">Tigriopus californicus</name>
    <name type="common">Marine copepod</name>
    <dbReference type="NCBI Taxonomy" id="6832"/>
    <lineage>
        <taxon>Eukaryota</taxon>
        <taxon>Metazoa</taxon>
        <taxon>Ecdysozoa</taxon>
        <taxon>Arthropoda</taxon>
        <taxon>Crustacea</taxon>
        <taxon>Multicrustacea</taxon>
        <taxon>Hexanauplia</taxon>
        <taxon>Copepoda</taxon>
        <taxon>Harpacticoida</taxon>
        <taxon>Harpacticidae</taxon>
        <taxon>Tigriopus</taxon>
    </lineage>
</organism>
<evidence type="ECO:0000256" key="5">
    <source>
        <dbReference type="ARBA" id="ARBA00022692"/>
    </source>
</evidence>
<keyword evidence="3 12" id="KW-0813">Transport</keyword>
<evidence type="ECO:0000313" key="13">
    <source>
        <dbReference type="EMBL" id="TRY76499.1"/>
    </source>
</evidence>
<evidence type="ECO:0000256" key="11">
    <source>
        <dbReference type="ARBA" id="ARBA00023303"/>
    </source>
</evidence>
<comment type="caution">
    <text evidence="13">The sequence shown here is derived from an EMBL/GenBank/DDBJ whole genome shotgun (WGS) entry which is preliminary data.</text>
</comment>
<evidence type="ECO:0000256" key="2">
    <source>
        <dbReference type="ARBA" id="ARBA00007193"/>
    </source>
</evidence>
<keyword evidence="5 12" id="KW-0812">Transmembrane</keyword>
<evidence type="ECO:0000313" key="14">
    <source>
        <dbReference type="Proteomes" id="UP000318571"/>
    </source>
</evidence>
<evidence type="ECO:0000256" key="4">
    <source>
        <dbReference type="ARBA" id="ARBA00022461"/>
    </source>
</evidence>
<accession>A0A553PFP9</accession>
<dbReference type="Proteomes" id="UP000318571">
    <property type="component" value="Chromosome 5"/>
</dbReference>
<dbReference type="AlphaFoldDB" id="A0A553PFP9"/>
<sequence length="176" mass="20449">KGRRSLRQYFPAITICPYNKIKCSYLQRDLENCYLTNCSNLWNIASWDCFLVVHYMRMELYGQLQQTDRQRIGMEREVMVKLCTINHSPCSGYFDAQTINTVSRGNCFGFNYNGSFQVRAGPEEGMSLEFFLARNESVWHSMNNKVGLRVVLHQPNEVPLIEELGRDVFPGSSHEF</sequence>
<feature type="non-terminal residue" evidence="13">
    <location>
        <position position="1"/>
    </location>
</feature>
<keyword evidence="8 12" id="KW-0406">Ion transport</keyword>
<keyword evidence="11 12" id="KW-0407">Ion channel</keyword>
<keyword evidence="7" id="KW-0915">Sodium</keyword>
<dbReference type="PANTHER" id="PTHR11690">
    <property type="entry name" value="AMILORIDE-SENSITIVE SODIUM CHANNEL-RELATED"/>
    <property type="match status" value="1"/>
</dbReference>
<dbReference type="GO" id="GO:0005886">
    <property type="term" value="C:plasma membrane"/>
    <property type="evidence" value="ECO:0007669"/>
    <property type="project" value="TreeGrafter"/>
</dbReference>
<dbReference type="EMBL" id="VCGU01000004">
    <property type="protein sequence ID" value="TRY76499.1"/>
    <property type="molecule type" value="Genomic_DNA"/>
</dbReference>
<evidence type="ECO:0000256" key="8">
    <source>
        <dbReference type="ARBA" id="ARBA00023065"/>
    </source>
</evidence>
<evidence type="ECO:0000256" key="7">
    <source>
        <dbReference type="ARBA" id="ARBA00023053"/>
    </source>
</evidence>
<dbReference type="PRINTS" id="PR01078">
    <property type="entry name" value="AMINACHANNEL"/>
</dbReference>
<keyword evidence="14" id="KW-1185">Reference proteome</keyword>
<dbReference type="Gene3D" id="2.60.470.10">
    <property type="entry name" value="Acid-sensing ion channels like domains"/>
    <property type="match status" value="1"/>
</dbReference>
<dbReference type="InterPro" id="IPR001873">
    <property type="entry name" value="ENaC"/>
</dbReference>
<proteinExistence type="inferred from homology"/>
<keyword evidence="10 12" id="KW-0739">Sodium transport</keyword>
<keyword evidence="4 12" id="KW-0894">Sodium channel</keyword>
<keyword evidence="9" id="KW-0472">Membrane</keyword>
<evidence type="ECO:0000256" key="6">
    <source>
        <dbReference type="ARBA" id="ARBA00022989"/>
    </source>
</evidence>
<evidence type="ECO:0000256" key="9">
    <source>
        <dbReference type="ARBA" id="ARBA00023136"/>
    </source>
</evidence>
<evidence type="ECO:0000256" key="3">
    <source>
        <dbReference type="ARBA" id="ARBA00022448"/>
    </source>
</evidence>
<comment type="subcellular location">
    <subcellularLocation>
        <location evidence="1">Membrane</location>
        <topology evidence="1">Multi-pass membrane protein</topology>
    </subcellularLocation>
</comment>
<evidence type="ECO:0000256" key="1">
    <source>
        <dbReference type="ARBA" id="ARBA00004141"/>
    </source>
</evidence>
<protein>
    <submittedName>
        <fullName evidence="13">Uncharacterized protein</fullName>
    </submittedName>
</protein>